<comment type="caution">
    <text evidence="2">The sequence shown here is derived from an EMBL/GenBank/DDBJ whole genome shotgun (WGS) entry which is preliminary data.</text>
</comment>
<dbReference type="EMBL" id="SPHZ02000003">
    <property type="protein sequence ID" value="KAF0924542.1"/>
    <property type="molecule type" value="Genomic_DNA"/>
</dbReference>
<sequence length="209" mass="22558">MVRGKVRCSQCGELGHRKTSYKCSFNGTKKRKRKPRKNTTKGWTPKDTTEEIIQESPGMENGRFTSQLQARTGEDDCDSLPQLVGRSGPPGGITNRRMVGGHAPLLLMGAVAGADARRYSGREAGATRRNQGGGAAVGGGRRRYWRRRAPPSVEEADCRRWRAAVALGGGGSLLPPEEAGGHLLPPLECAASGSPAIREERLKEINLNQ</sequence>
<feature type="compositionally biased region" description="Basic residues" evidence="1">
    <location>
        <begin position="28"/>
        <end position="39"/>
    </location>
</feature>
<feature type="region of interest" description="Disordered" evidence="1">
    <location>
        <begin position="25"/>
        <end position="62"/>
    </location>
</feature>
<evidence type="ECO:0008006" key="4">
    <source>
        <dbReference type="Google" id="ProtNLM"/>
    </source>
</evidence>
<evidence type="ECO:0000256" key="1">
    <source>
        <dbReference type="SAM" id="MobiDB-lite"/>
    </source>
</evidence>
<proteinExistence type="predicted"/>
<dbReference type="Proteomes" id="UP000479710">
    <property type="component" value="Unassembled WGS sequence"/>
</dbReference>
<organism evidence="2 3">
    <name type="scientific">Oryza meyeriana var. granulata</name>
    <dbReference type="NCBI Taxonomy" id="110450"/>
    <lineage>
        <taxon>Eukaryota</taxon>
        <taxon>Viridiplantae</taxon>
        <taxon>Streptophyta</taxon>
        <taxon>Embryophyta</taxon>
        <taxon>Tracheophyta</taxon>
        <taxon>Spermatophyta</taxon>
        <taxon>Magnoliopsida</taxon>
        <taxon>Liliopsida</taxon>
        <taxon>Poales</taxon>
        <taxon>Poaceae</taxon>
        <taxon>BOP clade</taxon>
        <taxon>Oryzoideae</taxon>
        <taxon>Oryzeae</taxon>
        <taxon>Oryzinae</taxon>
        <taxon>Oryza</taxon>
        <taxon>Oryza meyeriana</taxon>
    </lineage>
</organism>
<reference evidence="2 3" key="1">
    <citation type="submission" date="2019-11" db="EMBL/GenBank/DDBJ databases">
        <title>Whole genome sequence of Oryza granulata.</title>
        <authorList>
            <person name="Li W."/>
        </authorList>
    </citation>
    <scope>NUCLEOTIDE SEQUENCE [LARGE SCALE GENOMIC DNA]</scope>
    <source>
        <strain evidence="3">cv. Menghai</strain>
        <tissue evidence="2">Leaf</tissue>
    </source>
</reference>
<evidence type="ECO:0000313" key="3">
    <source>
        <dbReference type="Proteomes" id="UP000479710"/>
    </source>
</evidence>
<keyword evidence="3" id="KW-1185">Reference proteome</keyword>
<name>A0A6G1EJF6_9ORYZ</name>
<gene>
    <name evidence="2" type="ORF">E2562_010182</name>
</gene>
<protein>
    <recommendedName>
        <fullName evidence="4">Zinc knuckle domain-containing protein</fullName>
    </recommendedName>
</protein>
<dbReference type="AlphaFoldDB" id="A0A6G1EJF6"/>
<accession>A0A6G1EJF6</accession>
<evidence type="ECO:0000313" key="2">
    <source>
        <dbReference type="EMBL" id="KAF0924542.1"/>
    </source>
</evidence>